<accession>A0A832TQS7</accession>
<reference evidence="1" key="1">
    <citation type="journal article" date="2020" name="bioRxiv">
        <title>A rank-normalized archaeal taxonomy based on genome phylogeny resolves widespread incomplete and uneven classifications.</title>
        <authorList>
            <person name="Rinke C."/>
            <person name="Chuvochina M."/>
            <person name="Mussig A.J."/>
            <person name="Chaumeil P.-A."/>
            <person name="Waite D.W."/>
            <person name="Whitman W.B."/>
            <person name="Parks D.H."/>
            <person name="Hugenholtz P."/>
        </authorList>
    </citation>
    <scope>NUCLEOTIDE SEQUENCE</scope>
    <source>
        <strain evidence="1">UBA8838</strain>
    </source>
</reference>
<evidence type="ECO:0000313" key="2">
    <source>
        <dbReference type="Proteomes" id="UP000646844"/>
    </source>
</evidence>
<name>A0A832TQS7_9CREN</name>
<gene>
    <name evidence="1" type="ORF">HA332_09855</name>
</gene>
<dbReference type="AlphaFoldDB" id="A0A832TQS7"/>
<comment type="caution">
    <text evidence="1">The sequence shown here is derived from an EMBL/GenBank/DDBJ whole genome shotgun (WGS) entry which is preliminary data.</text>
</comment>
<sequence>MIAELGMVNIGVSISSSQLSGSVMSLNVVNELATPLNVYYSNYSALYDINGQYYIIPTGVFYLNYSY</sequence>
<dbReference type="EMBL" id="DUJO01000051">
    <property type="protein sequence ID" value="HII74654.1"/>
    <property type="molecule type" value="Genomic_DNA"/>
</dbReference>
<organism evidence="1 2">
    <name type="scientific">Sulfurisphaera tokodaii</name>
    <dbReference type="NCBI Taxonomy" id="111955"/>
    <lineage>
        <taxon>Archaea</taxon>
        <taxon>Thermoproteota</taxon>
        <taxon>Thermoprotei</taxon>
        <taxon>Sulfolobales</taxon>
        <taxon>Sulfolobaceae</taxon>
        <taxon>Sulfurisphaera</taxon>
    </lineage>
</organism>
<protein>
    <submittedName>
        <fullName evidence="1">Uncharacterized protein</fullName>
    </submittedName>
</protein>
<evidence type="ECO:0000313" key="1">
    <source>
        <dbReference type="EMBL" id="HII74654.1"/>
    </source>
</evidence>
<dbReference type="Proteomes" id="UP000646844">
    <property type="component" value="Unassembled WGS sequence"/>
</dbReference>
<dbReference type="GeneID" id="25400221"/>
<proteinExistence type="predicted"/>
<dbReference type="RefSeq" id="WP_052846384.1">
    <property type="nucleotide sequence ID" value="NZ_BAABQO010000007.1"/>
</dbReference>